<dbReference type="GO" id="GO:0005524">
    <property type="term" value="F:ATP binding"/>
    <property type="evidence" value="ECO:0007669"/>
    <property type="project" value="UniProtKB-KW"/>
</dbReference>
<evidence type="ECO:0000256" key="2">
    <source>
        <dbReference type="ARBA" id="ARBA00022741"/>
    </source>
</evidence>
<keyword evidence="2" id="KW-0547">Nucleotide-binding</keyword>
<dbReference type="GO" id="GO:0005315">
    <property type="term" value="F:phosphate transmembrane transporter activity"/>
    <property type="evidence" value="ECO:0007669"/>
    <property type="project" value="InterPro"/>
</dbReference>
<dbReference type="PANTHER" id="PTHR43423:SF1">
    <property type="entry name" value="ABC TRANSPORTER I FAMILY MEMBER 17"/>
    <property type="match status" value="1"/>
</dbReference>
<gene>
    <name evidence="5" type="ORF">DesyoDRAFT_1161</name>
</gene>
<dbReference type="PANTHER" id="PTHR43423">
    <property type="entry name" value="ABC TRANSPORTER I FAMILY MEMBER 17"/>
    <property type="match status" value="1"/>
</dbReference>
<dbReference type="eggNOG" id="COG1117">
    <property type="taxonomic scope" value="Bacteria"/>
</dbReference>
<dbReference type="Proteomes" id="UP000005104">
    <property type="component" value="Chromosome"/>
</dbReference>
<accession>H5Y2R7</accession>
<keyword evidence="3" id="KW-0067">ATP-binding</keyword>
<dbReference type="Pfam" id="PF00005">
    <property type="entry name" value="ABC_tran"/>
    <property type="match status" value="1"/>
</dbReference>
<dbReference type="RefSeq" id="WP_007780567.1">
    <property type="nucleotide sequence ID" value="NZ_CM001441.1"/>
</dbReference>
<dbReference type="PROSITE" id="PS00211">
    <property type="entry name" value="ABC_TRANSPORTER_1"/>
    <property type="match status" value="1"/>
</dbReference>
<dbReference type="InterPro" id="IPR003439">
    <property type="entry name" value="ABC_transporter-like_ATP-bd"/>
</dbReference>
<evidence type="ECO:0000259" key="4">
    <source>
        <dbReference type="PROSITE" id="PS50893"/>
    </source>
</evidence>
<keyword evidence="6" id="KW-1185">Reference proteome</keyword>
<dbReference type="PROSITE" id="PS50893">
    <property type="entry name" value="ABC_TRANSPORTER_2"/>
    <property type="match status" value="1"/>
</dbReference>
<evidence type="ECO:0000313" key="5">
    <source>
        <dbReference type="EMBL" id="EHQ88330.1"/>
    </source>
</evidence>
<dbReference type="GO" id="GO:0016020">
    <property type="term" value="C:membrane"/>
    <property type="evidence" value="ECO:0007669"/>
    <property type="project" value="InterPro"/>
</dbReference>
<dbReference type="HOGENOM" id="CLU_000604_1_22_9"/>
<dbReference type="SUPFAM" id="SSF52540">
    <property type="entry name" value="P-loop containing nucleoside triphosphate hydrolases"/>
    <property type="match status" value="1"/>
</dbReference>
<dbReference type="GO" id="GO:0035435">
    <property type="term" value="P:phosphate ion transmembrane transport"/>
    <property type="evidence" value="ECO:0007669"/>
    <property type="project" value="InterPro"/>
</dbReference>
<evidence type="ECO:0000256" key="3">
    <source>
        <dbReference type="ARBA" id="ARBA00022840"/>
    </source>
</evidence>
<dbReference type="CDD" id="cd03260">
    <property type="entry name" value="ABC_PstB_phosphate_transporter"/>
    <property type="match status" value="1"/>
</dbReference>
<dbReference type="GO" id="GO:0016887">
    <property type="term" value="F:ATP hydrolysis activity"/>
    <property type="evidence" value="ECO:0007669"/>
    <property type="project" value="InterPro"/>
</dbReference>
<dbReference type="SMART" id="SM00382">
    <property type="entry name" value="AAA"/>
    <property type="match status" value="1"/>
</dbReference>
<protein>
    <submittedName>
        <fullName evidence="5">ABC-type phosphate transport system, ATPase component</fullName>
    </submittedName>
</protein>
<dbReference type="InterPro" id="IPR017871">
    <property type="entry name" value="ABC_transporter-like_CS"/>
</dbReference>
<dbReference type="InterPro" id="IPR003593">
    <property type="entry name" value="AAA+_ATPase"/>
</dbReference>
<evidence type="ECO:0000256" key="1">
    <source>
        <dbReference type="ARBA" id="ARBA00022448"/>
    </source>
</evidence>
<dbReference type="InterPro" id="IPR027417">
    <property type="entry name" value="P-loop_NTPase"/>
</dbReference>
<dbReference type="Gene3D" id="3.40.50.300">
    <property type="entry name" value="P-loop containing nucleotide triphosphate hydrolases"/>
    <property type="match status" value="1"/>
</dbReference>
<dbReference type="EMBL" id="CM001441">
    <property type="protein sequence ID" value="EHQ88330.1"/>
    <property type="molecule type" value="Genomic_DNA"/>
</dbReference>
<dbReference type="InterPro" id="IPR005670">
    <property type="entry name" value="PstB-like"/>
</dbReference>
<dbReference type="OrthoDB" id="9780431at2"/>
<dbReference type="AlphaFoldDB" id="H5Y2R7"/>
<keyword evidence="1" id="KW-0813">Transport</keyword>
<reference evidence="5 6" key="1">
    <citation type="submission" date="2011-11" db="EMBL/GenBank/DDBJ databases">
        <title>The Noncontiguous Finished genome of Desulfosporosinus youngiae DSM 17734.</title>
        <authorList>
            <consortium name="US DOE Joint Genome Institute (JGI-PGF)"/>
            <person name="Lucas S."/>
            <person name="Han J."/>
            <person name="Lapidus A."/>
            <person name="Cheng J.-F."/>
            <person name="Goodwin L."/>
            <person name="Pitluck S."/>
            <person name="Peters L."/>
            <person name="Ovchinnikova G."/>
            <person name="Lu M."/>
            <person name="Land M.L."/>
            <person name="Hauser L."/>
            <person name="Pester M."/>
            <person name="Spring S."/>
            <person name="Ollivier B."/>
            <person name="Rattei T."/>
            <person name="Klenk H.-P."/>
            <person name="Wagner M."/>
            <person name="Loy A."/>
            <person name="Woyke T.J."/>
        </authorList>
    </citation>
    <scope>NUCLEOTIDE SEQUENCE [LARGE SCALE GENOMIC DNA]</scope>
    <source>
        <strain evidence="5 6">DSM 17734</strain>
    </source>
</reference>
<evidence type="ECO:0000313" key="6">
    <source>
        <dbReference type="Proteomes" id="UP000005104"/>
    </source>
</evidence>
<feature type="domain" description="ABC transporter" evidence="4">
    <location>
        <begin position="5"/>
        <end position="244"/>
    </location>
</feature>
<name>H5Y2R7_9FIRM</name>
<proteinExistence type="predicted"/>
<dbReference type="STRING" id="768710.DesyoDRAFT_1161"/>
<sequence length="249" mass="27827">MKPHLMLKDLSVAIGDTGILKKVNLAIPQNKILAIIGPSGCGKTTLLRTLNRLIVEEKQARVSGEVLFKGKCIDQIPLAKLRTEIGLVFQHPTPFPMSIYNNLAYALKYHGVRGKSNLDRIIEAKLRLCGLYEEVKDHLTMSALKLSGGQQQRLSIARSLCVEPEVLLMDEPCSSLDIHNTKIIEDLIVKLSRQYTIVIVTHNLQQARRIADSTAFFLGGKLIEMNTTKAFFTNPQEEETNQYLQGLFG</sequence>
<organism evidence="5 6">
    <name type="scientific">Desulfosporosinus youngiae DSM 17734</name>
    <dbReference type="NCBI Taxonomy" id="768710"/>
    <lineage>
        <taxon>Bacteria</taxon>
        <taxon>Bacillati</taxon>
        <taxon>Bacillota</taxon>
        <taxon>Clostridia</taxon>
        <taxon>Eubacteriales</taxon>
        <taxon>Desulfitobacteriaceae</taxon>
        <taxon>Desulfosporosinus</taxon>
    </lineage>
</organism>